<dbReference type="FunFam" id="3.40.50.1820:FF:000315">
    <property type="entry name" value="Probable carboxylesterase 18"/>
    <property type="match status" value="1"/>
</dbReference>
<comment type="similarity">
    <text evidence="1">Belongs to the 'GDXG' lipolytic enzyme family.</text>
</comment>
<dbReference type="EMBL" id="PSQE01000006">
    <property type="protein sequence ID" value="RHN52140.1"/>
    <property type="molecule type" value="Genomic_DNA"/>
</dbReference>
<organism evidence="4 5">
    <name type="scientific">Medicago truncatula</name>
    <name type="common">Barrel medic</name>
    <name type="synonym">Medicago tribuloides</name>
    <dbReference type="NCBI Taxonomy" id="3880"/>
    <lineage>
        <taxon>Eukaryota</taxon>
        <taxon>Viridiplantae</taxon>
        <taxon>Streptophyta</taxon>
        <taxon>Embryophyta</taxon>
        <taxon>Tracheophyta</taxon>
        <taxon>Spermatophyta</taxon>
        <taxon>Magnoliopsida</taxon>
        <taxon>eudicotyledons</taxon>
        <taxon>Gunneridae</taxon>
        <taxon>Pentapetalae</taxon>
        <taxon>rosids</taxon>
        <taxon>fabids</taxon>
        <taxon>Fabales</taxon>
        <taxon>Fabaceae</taxon>
        <taxon>Papilionoideae</taxon>
        <taxon>50 kb inversion clade</taxon>
        <taxon>NPAAA clade</taxon>
        <taxon>Hologalegina</taxon>
        <taxon>IRL clade</taxon>
        <taxon>Trifolieae</taxon>
        <taxon>Medicago</taxon>
    </lineage>
</organism>
<feature type="domain" description="Alpha/beta hydrolase fold-3" evidence="3">
    <location>
        <begin position="99"/>
        <end position="315"/>
    </location>
</feature>
<gene>
    <name evidence="4" type="ORF">MtrunA17_Chr6g0477161</name>
</gene>
<evidence type="ECO:0000313" key="4">
    <source>
        <dbReference type="EMBL" id="RHN52140.1"/>
    </source>
</evidence>
<dbReference type="EC" id="3.1.1.1" evidence="4"/>
<evidence type="ECO:0000256" key="1">
    <source>
        <dbReference type="ARBA" id="ARBA00010515"/>
    </source>
</evidence>
<dbReference type="PANTHER" id="PTHR23024:SF653">
    <property type="entry name" value="CARBOXYLESTERASE"/>
    <property type="match status" value="1"/>
</dbReference>
<dbReference type="GO" id="GO:0106435">
    <property type="term" value="F:carboxylesterase activity"/>
    <property type="evidence" value="ECO:0007669"/>
    <property type="project" value="UniProtKB-EC"/>
</dbReference>
<name>A0A396HFN7_MEDTR</name>
<comment type="caution">
    <text evidence="4">The sequence shown here is derived from an EMBL/GenBank/DDBJ whole genome shotgun (WGS) entry which is preliminary data.</text>
</comment>
<evidence type="ECO:0000313" key="5">
    <source>
        <dbReference type="Proteomes" id="UP000265566"/>
    </source>
</evidence>
<dbReference type="Gene3D" id="3.40.50.1820">
    <property type="entry name" value="alpha/beta hydrolase"/>
    <property type="match status" value="2"/>
</dbReference>
<dbReference type="InterPro" id="IPR029058">
    <property type="entry name" value="AB_hydrolase_fold"/>
</dbReference>
<dbReference type="InterPro" id="IPR013094">
    <property type="entry name" value="AB_hydrolase_3"/>
</dbReference>
<dbReference type="PROSITE" id="PS01173">
    <property type="entry name" value="LIPASE_GDXG_HIS"/>
    <property type="match status" value="1"/>
</dbReference>
<dbReference type="InterPro" id="IPR002168">
    <property type="entry name" value="Lipase_GDXG_HIS_AS"/>
</dbReference>
<dbReference type="AlphaFoldDB" id="A0A396HFN7"/>
<dbReference type="InterPro" id="IPR050466">
    <property type="entry name" value="Carboxylest/Gibb_receptor"/>
</dbReference>
<sequence length="691" mass="77306">MSAPKKPKLPFPLKTRLSISLIMTLTDAACRSNGSVNRRLLNFLDNKTSAKATPINGVSTKDITVDAESKIWFRLFTPTGINASAGGGSNTETTSLPVVIFFHGGGFTFMSPASLSYDTICRRFSRELNVVVVSVNYRRTPEYRYPTQYEDGETALKFLDENKSVLPENVDVSKCFLAGDSAGANLAHHVAVRACKAGLQRIRVAGLISMQPFFGGEERTEAEIRLEGSLMISMARTDWMWKVFLPEGSNRDHNAANVSGPNAEDLSRLDYPDTLVFVGGLDGLYDWQKRYYEWLKISGKKAQLIEYPNMMHGFYAFPNVPEASQLILQIKDFINNRLYHFLYNLKTTMSSPNKPKPFLSWKSRISISFISALSDASRRSNGTVNRRFLNFLDRKSSPNAIPVNGVSTKDVIVNAEDNVWFRLFTPTAAVNSAGEDNTDTKTATLPVIVFFHGGGFTYLTPDSFAYDAVCRRFCRKINAVVVSVNYRHTPEHRYPSQYEDGEAVLKYLDENKTVLPENADVSKCFLAGDSAGANLAHHVAVRVCKAGLREIRVIGLVSIQPFFGGEERTEAEIRLEGSPLVSMARTDWMWKAFLPEGSDRDHGAVNVCGPNAEDLSGLDYPDTLVFIGGFDPLNDWQKRYYDWLKKCGKKAELIQYPNMIHAFYIFPDLPESGQLIMQVKDFISKVSNSRL</sequence>
<accession>A0A396HFN7</accession>
<dbReference type="PANTHER" id="PTHR23024">
    <property type="entry name" value="ARYLACETAMIDE DEACETYLASE"/>
    <property type="match status" value="1"/>
</dbReference>
<dbReference type="Proteomes" id="UP000265566">
    <property type="component" value="Chromosome 6"/>
</dbReference>
<keyword evidence="2 4" id="KW-0378">Hydrolase</keyword>
<evidence type="ECO:0000259" key="3">
    <source>
        <dbReference type="Pfam" id="PF07859"/>
    </source>
</evidence>
<dbReference type="Gramene" id="rna36769">
    <property type="protein sequence ID" value="RHN52140.1"/>
    <property type="gene ID" value="gene36769"/>
</dbReference>
<evidence type="ECO:0000256" key="2">
    <source>
        <dbReference type="ARBA" id="ARBA00022801"/>
    </source>
</evidence>
<protein>
    <submittedName>
        <fullName evidence="4">Putative carboxylesterase</fullName>
        <ecNumber evidence="4">3.1.1.1</ecNumber>
    </submittedName>
</protein>
<proteinExistence type="inferred from homology"/>
<dbReference type="SUPFAM" id="SSF53474">
    <property type="entry name" value="alpha/beta-Hydrolases"/>
    <property type="match status" value="2"/>
</dbReference>
<dbReference type="Pfam" id="PF07859">
    <property type="entry name" value="Abhydrolase_3"/>
    <property type="match status" value="2"/>
</dbReference>
<feature type="domain" description="Alpha/beta hydrolase fold-3" evidence="3">
    <location>
        <begin position="448"/>
        <end position="664"/>
    </location>
</feature>
<reference evidence="5" key="1">
    <citation type="journal article" date="2018" name="Nat. Plants">
        <title>Whole-genome landscape of Medicago truncatula symbiotic genes.</title>
        <authorList>
            <person name="Pecrix Y."/>
            <person name="Staton S.E."/>
            <person name="Sallet E."/>
            <person name="Lelandais-Briere C."/>
            <person name="Moreau S."/>
            <person name="Carrere S."/>
            <person name="Blein T."/>
            <person name="Jardinaud M.F."/>
            <person name="Latrasse D."/>
            <person name="Zouine M."/>
            <person name="Zahm M."/>
            <person name="Kreplak J."/>
            <person name="Mayjonade B."/>
            <person name="Satge C."/>
            <person name="Perez M."/>
            <person name="Cauet S."/>
            <person name="Marande W."/>
            <person name="Chantry-Darmon C."/>
            <person name="Lopez-Roques C."/>
            <person name="Bouchez O."/>
            <person name="Berard A."/>
            <person name="Debelle F."/>
            <person name="Munos S."/>
            <person name="Bendahmane A."/>
            <person name="Berges H."/>
            <person name="Niebel A."/>
            <person name="Buitink J."/>
            <person name="Frugier F."/>
            <person name="Benhamed M."/>
            <person name="Crespi M."/>
            <person name="Gouzy J."/>
            <person name="Gamas P."/>
        </authorList>
    </citation>
    <scope>NUCLEOTIDE SEQUENCE [LARGE SCALE GENOMIC DNA]</scope>
    <source>
        <strain evidence="5">cv. Jemalong A17</strain>
    </source>
</reference>